<dbReference type="GeneID" id="89980384"/>
<sequence>MYKNKLRRWGLRKNYTAAEKAFIVRQMEHYRNHHQIWPELELLGQPVKLDRIHRFVREGRKDPKPTLPTLPCDQFCENKTSVSSDLTAPFHAAIINECARMNLHETKRIAYTDSMERAMSLILFELRKYLTCAPASNSSDSCSSTDNKTIHARRIHDFGFSLLDGLRCLVAGKLSQAGKYFNTGCGMVREMIKMQPRTIFDILFATFLNPAWTSYDAMRGHILGFMYNMSTLILGSSHSLSVILHTVLRNAIDPSFLPLFFKRMIDNLEEVHKQPNTTILQLKRNLINYIRISGDYETAEGMIRQELHSSWKLASNVESARHIEMVRLLLARTRLDQCYHLEAQALYGEILRNDPRSQLDSSVWQESSIYAASHLGVLDMLNGRISDGETRLRGCLDAAVPRFGAHELDTVANCQWLENATQPQPQSDGVQIGRVFTDPFQWSGIDWNT</sequence>
<dbReference type="RefSeq" id="XP_064708421.1">
    <property type="nucleotide sequence ID" value="XM_064855761.1"/>
</dbReference>
<evidence type="ECO:0008006" key="3">
    <source>
        <dbReference type="Google" id="ProtNLM"/>
    </source>
</evidence>
<proteinExistence type="predicted"/>
<dbReference type="EMBL" id="JAVRRD010000007">
    <property type="protein sequence ID" value="KAK5056705.1"/>
    <property type="molecule type" value="Genomic_DNA"/>
</dbReference>
<keyword evidence="2" id="KW-1185">Reference proteome</keyword>
<gene>
    <name evidence="1" type="ORF">LTR84_012237</name>
</gene>
<dbReference type="AlphaFoldDB" id="A0AAV9NI71"/>
<comment type="caution">
    <text evidence="1">The sequence shown here is derived from an EMBL/GenBank/DDBJ whole genome shotgun (WGS) entry which is preliminary data.</text>
</comment>
<dbReference type="Proteomes" id="UP001358417">
    <property type="component" value="Unassembled WGS sequence"/>
</dbReference>
<name>A0AAV9NI71_9EURO</name>
<accession>A0AAV9NI71</accession>
<reference evidence="1 2" key="1">
    <citation type="submission" date="2023-08" db="EMBL/GenBank/DDBJ databases">
        <title>Black Yeasts Isolated from many extreme environments.</title>
        <authorList>
            <person name="Coleine C."/>
            <person name="Stajich J.E."/>
            <person name="Selbmann L."/>
        </authorList>
    </citation>
    <scope>NUCLEOTIDE SEQUENCE [LARGE SCALE GENOMIC DNA]</scope>
    <source>
        <strain evidence="1 2">CCFEE 5792</strain>
    </source>
</reference>
<evidence type="ECO:0000313" key="1">
    <source>
        <dbReference type="EMBL" id="KAK5056705.1"/>
    </source>
</evidence>
<protein>
    <recommendedName>
        <fullName evidence="3">Clr5 domain-containing protein</fullName>
    </recommendedName>
</protein>
<evidence type="ECO:0000313" key="2">
    <source>
        <dbReference type="Proteomes" id="UP001358417"/>
    </source>
</evidence>
<organism evidence="1 2">
    <name type="scientific">Exophiala bonariae</name>
    <dbReference type="NCBI Taxonomy" id="1690606"/>
    <lineage>
        <taxon>Eukaryota</taxon>
        <taxon>Fungi</taxon>
        <taxon>Dikarya</taxon>
        <taxon>Ascomycota</taxon>
        <taxon>Pezizomycotina</taxon>
        <taxon>Eurotiomycetes</taxon>
        <taxon>Chaetothyriomycetidae</taxon>
        <taxon>Chaetothyriales</taxon>
        <taxon>Herpotrichiellaceae</taxon>
        <taxon>Exophiala</taxon>
    </lineage>
</organism>